<dbReference type="InterPro" id="IPR035979">
    <property type="entry name" value="RBD_domain_sf"/>
</dbReference>
<feature type="region of interest" description="Disordered" evidence="6">
    <location>
        <begin position="1"/>
        <end position="99"/>
    </location>
</feature>
<feature type="region of interest" description="Disordered" evidence="6">
    <location>
        <begin position="286"/>
        <end position="373"/>
    </location>
</feature>
<keyword evidence="8" id="KW-1185">Reference proteome</keyword>
<protein>
    <submittedName>
        <fullName evidence="9">RRM domain-containing protein</fullName>
    </submittedName>
</protein>
<feature type="domain" description="RRM" evidence="7">
    <location>
        <begin position="209"/>
        <end position="286"/>
    </location>
</feature>
<name>A0A914I8P6_GLORO</name>
<evidence type="ECO:0000256" key="5">
    <source>
        <dbReference type="PROSITE-ProRule" id="PRU00176"/>
    </source>
</evidence>
<dbReference type="SUPFAM" id="SSF54928">
    <property type="entry name" value="RNA-binding domain, RBD"/>
    <property type="match status" value="2"/>
</dbReference>
<comment type="subcellular location">
    <subcellularLocation>
        <location evidence="1">Nucleus</location>
        <location evidence="1">Nucleolus</location>
    </subcellularLocation>
</comment>
<dbReference type="InterPro" id="IPR000504">
    <property type="entry name" value="RRM_dom"/>
</dbReference>
<dbReference type="GO" id="GO:0005730">
    <property type="term" value="C:nucleolus"/>
    <property type="evidence" value="ECO:0007669"/>
    <property type="project" value="UniProtKB-SubCell"/>
</dbReference>
<dbReference type="WBParaSite" id="Gr19_v10_g7669.t1">
    <property type="protein sequence ID" value="Gr19_v10_g7669.t1"/>
    <property type="gene ID" value="Gr19_v10_g7669"/>
</dbReference>
<dbReference type="GO" id="GO:0003723">
    <property type="term" value="F:RNA binding"/>
    <property type="evidence" value="ECO:0007669"/>
    <property type="project" value="UniProtKB-UniRule"/>
</dbReference>
<evidence type="ECO:0000313" key="9">
    <source>
        <dbReference type="WBParaSite" id="Gr19_v10_g7669.t1"/>
    </source>
</evidence>
<dbReference type="PANTHER" id="PTHR23236:SF25">
    <property type="entry name" value="RNA-BINDING PROTEIN 34"/>
    <property type="match status" value="1"/>
</dbReference>
<evidence type="ECO:0000256" key="4">
    <source>
        <dbReference type="ARBA" id="ARBA00023242"/>
    </source>
</evidence>
<accession>A0A914I8P6</accession>
<dbReference type="SMART" id="SM00360">
    <property type="entry name" value="RRM"/>
    <property type="match status" value="2"/>
</dbReference>
<dbReference type="AlphaFoldDB" id="A0A914I8P6"/>
<dbReference type="Pfam" id="PF00076">
    <property type="entry name" value="RRM_1"/>
    <property type="match status" value="2"/>
</dbReference>
<evidence type="ECO:0000256" key="1">
    <source>
        <dbReference type="ARBA" id="ARBA00004604"/>
    </source>
</evidence>
<dbReference type="Gene3D" id="3.30.70.330">
    <property type="match status" value="2"/>
</dbReference>
<evidence type="ECO:0000256" key="6">
    <source>
        <dbReference type="SAM" id="MobiDB-lite"/>
    </source>
</evidence>
<keyword evidence="3 5" id="KW-0694">RNA-binding</keyword>
<dbReference type="PROSITE" id="PS50102">
    <property type="entry name" value="RRM"/>
    <property type="match status" value="2"/>
</dbReference>
<feature type="compositionally biased region" description="Acidic residues" evidence="6">
    <location>
        <begin position="58"/>
        <end position="80"/>
    </location>
</feature>
<dbReference type="Proteomes" id="UP000887572">
    <property type="component" value="Unplaced"/>
</dbReference>
<feature type="compositionally biased region" description="Basic and acidic residues" evidence="6">
    <location>
        <begin position="39"/>
        <end position="57"/>
    </location>
</feature>
<evidence type="ECO:0000256" key="2">
    <source>
        <dbReference type="ARBA" id="ARBA00007077"/>
    </source>
</evidence>
<organism evidence="8 9">
    <name type="scientific">Globodera rostochiensis</name>
    <name type="common">Golden nematode worm</name>
    <name type="synonym">Heterodera rostochiensis</name>
    <dbReference type="NCBI Taxonomy" id="31243"/>
    <lineage>
        <taxon>Eukaryota</taxon>
        <taxon>Metazoa</taxon>
        <taxon>Ecdysozoa</taxon>
        <taxon>Nematoda</taxon>
        <taxon>Chromadorea</taxon>
        <taxon>Rhabditida</taxon>
        <taxon>Tylenchina</taxon>
        <taxon>Tylenchomorpha</taxon>
        <taxon>Tylenchoidea</taxon>
        <taxon>Heteroderidae</taxon>
        <taxon>Heteroderinae</taxon>
        <taxon>Globodera</taxon>
    </lineage>
</organism>
<feature type="compositionally biased region" description="Basic and acidic residues" evidence="6">
    <location>
        <begin position="22"/>
        <end position="32"/>
    </location>
</feature>
<sequence>MPGICGGIVRKFNTSKNGAKRQRTDGTEKTFSDESESSDIDHNDLDMMDELSERDMDSSEDENTEDFDEDALNEEVEEEEGGQKKEKVSRRKRLKESLANRRATESRTVFVGNAPSTSTRRDIRKLFRSFGTIEAVYQRTLLQMTEKLTKLMQGKDKTLKDRLKSTNFFVRFSSQEEAESAAKQMNGTNLDGHTIRAILSNRHKFGQSFSIFLGNLPYAASDEQIRTHFAPCGPIVAVRVLHNKCNGMGTGAAYVQFEQRESCAKALEMNGQTLGGRPLRVSKVAKKNKLSAKAKGSSFSSNGRENRRDNFKNGGEVPEGSEKFIVLKRKQRRPPGTTDGRAGGRADPQIVGQRPVDQPPEDVSHSSYQPPAC</sequence>
<proteinExistence type="inferred from homology"/>
<reference evidence="9" key="1">
    <citation type="submission" date="2022-11" db="UniProtKB">
        <authorList>
            <consortium name="WormBaseParasite"/>
        </authorList>
    </citation>
    <scope>IDENTIFICATION</scope>
</reference>
<evidence type="ECO:0000256" key="3">
    <source>
        <dbReference type="ARBA" id="ARBA00022884"/>
    </source>
</evidence>
<evidence type="ECO:0000259" key="7">
    <source>
        <dbReference type="PROSITE" id="PS50102"/>
    </source>
</evidence>
<evidence type="ECO:0000313" key="8">
    <source>
        <dbReference type="Proteomes" id="UP000887572"/>
    </source>
</evidence>
<comment type="similarity">
    <text evidence="2">Belongs to the RRM RBM34 family.</text>
</comment>
<dbReference type="PANTHER" id="PTHR23236">
    <property type="entry name" value="EUKARYOTIC TRANSLATION INITIATION FACTOR 4B/4H"/>
    <property type="match status" value="1"/>
</dbReference>
<dbReference type="InterPro" id="IPR012677">
    <property type="entry name" value="Nucleotide-bd_a/b_plait_sf"/>
</dbReference>
<feature type="domain" description="RRM" evidence="7">
    <location>
        <begin position="107"/>
        <end position="202"/>
    </location>
</feature>
<keyword evidence="4" id="KW-0539">Nucleus</keyword>